<dbReference type="AlphaFoldDB" id="A0A5B7GFU2"/>
<keyword evidence="2" id="KW-1185">Reference proteome</keyword>
<dbReference type="Proteomes" id="UP000324222">
    <property type="component" value="Unassembled WGS sequence"/>
</dbReference>
<organism evidence="1 2">
    <name type="scientific">Portunus trituberculatus</name>
    <name type="common">Swimming crab</name>
    <name type="synonym">Neptunus trituberculatus</name>
    <dbReference type="NCBI Taxonomy" id="210409"/>
    <lineage>
        <taxon>Eukaryota</taxon>
        <taxon>Metazoa</taxon>
        <taxon>Ecdysozoa</taxon>
        <taxon>Arthropoda</taxon>
        <taxon>Crustacea</taxon>
        <taxon>Multicrustacea</taxon>
        <taxon>Malacostraca</taxon>
        <taxon>Eumalacostraca</taxon>
        <taxon>Eucarida</taxon>
        <taxon>Decapoda</taxon>
        <taxon>Pleocyemata</taxon>
        <taxon>Brachyura</taxon>
        <taxon>Eubrachyura</taxon>
        <taxon>Portunoidea</taxon>
        <taxon>Portunidae</taxon>
        <taxon>Portuninae</taxon>
        <taxon>Portunus</taxon>
    </lineage>
</organism>
<comment type="caution">
    <text evidence="1">The sequence shown here is derived from an EMBL/GenBank/DDBJ whole genome shotgun (WGS) entry which is preliminary data.</text>
</comment>
<gene>
    <name evidence="1" type="ORF">E2C01_051790</name>
</gene>
<protein>
    <submittedName>
        <fullName evidence="1">Uncharacterized protein</fullName>
    </submittedName>
</protein>
<accession>A0A5B7GFU2</accession>
<name>A0A5B7GFU2_PORTR</name>
<proteinExistence type="predicted"/>
<evidence type="ECO:0000313" key="2">
    <source>
        <dbReference type="Proteomes" id="UP000324222"/>
    </source>
</evidence>
<dbReference type="EMBL" id="VSRR010015094">
    <property type="protein sequence ID" value="MPC57802.1"/>
    <property type="molecule type" value="Genomic_DNA"/>
</dbReference>
<evidence type="ECO:0000313" key="1">
    <source>
        <dbReference type="EMBL" id="MPC57802.1"/>
    </source>
</evidence>
<sequence>MMVWHFFLENSFCITVEQKSAHCPWQRTSHLLASFGTLNTLLTNLDYASTGPAKVAYTTFPRVKKTLITLAFHSPL</sequence>
<reference evidence="1 2" key="1">
    <citation type="submission" date="2019-05" db="EMBL/GenBank/DDBJ databases">
        <title>Another draft genome of Portunus trituberculatus and its Hox gene families provides insights of decapod evolution.</title>
        <authorList>
            <person name="Jeong J.-H."/>
            <person name="Song I."/>
            <person name="Kim S."/>
            <person name="Choi T."/>
            <person name="Kim D."/>
            <person name="Ryu S."/>
            <person name="Kim W."/>
        </authorList>
    </citation>
    <scope>NUCLEOTIDE SEQUENCE [LARGE SCALE GENOMIC DNA]</scope>
    <source>
        <tissue evidence="1">Muscle</tissue>
    </source>
</reference>